<proteinExistence type="predicted"/>
<reference evidence="1" key="1">
    <citation type="submission" date="2018-10" db="EMBL/GenBank/DDBJ databases">
        <title>Hidden diversity of soil giant viruses.</title>
        <authorList>
            <person name="Schulz F."/>
            <person name="Alteio L."/>
            <person name="Goudeau D."/>
            <person name="Ryan E.M."/>
            <person name="Malmstrom R.R."/>
            <person name="Blanchard J."/>
            <person name="Woyke T."/>
        </authorList>
    </citation>
    <scope>NUCLEOTIDE SEQUENCE</scope>
    <source>
        <strain evidence="1">HAV1</strain>
    </source>
</reference>
<gene>
    <name evidence="1" type="ORF">Harvfovirus18_3</name>
</gene>
<accession>A0A3G5A1Q7</accession>
<evidence type="ECO:0000313" key="1">
    <source>
        <dbReference type="EMBL" id="AYV81135.1"/>
    </source>
</evidence>
<protein>
    <submittedName>
        <fullName evidence="1">Uncharacterized protein</fullName>
    </submittedName>
</protein>
<name>A0A3G5A1Q7_9VIRU</name>
<organism evidence="1">
    <name type="scientific">Harvfovirus sp</name>
    <dbReference type="NCBI Taxonomy" id="2487768"/>
    <lineage>
        <taxon>Viruses</taxon>
        <taxon>Varidnaviria</taxon>
        <taxon>Bamfordvirae</taxon>
        <taxon>Nucleocytoviricota</taxon>
        <taxon>Megaviricetes</taxon>
        <taxon>Imitervirales</taxon>
        <taxon>Mimiviridae</taxon>
        <taxon>Klosneuvirinae</taxon>
    </lineage>
</organism>
<dbReference type="EMBL" id="MK072260">
    <property type="protein sequence ID" value="AYV81135.1"/>
    <property type="molecule type" value="Genomic_DNA"/>
</dbReference>
<sequence length="256" mass="29337">MGQSHVCCAKMECKLFREIMPVPIGEFTLRNATPSELRKWEKYIYLDENKNIMLSEVGFSLFQCRMSLKDYEKEFRMIVRTLSKRKTIGEVNLKEVIRYSGDVDIPVRLKEKNWLPYDPSVVILRNKYFESVLVDWIGHVFIDESCQKVKLTRLGEKVLLGGSDETFQEIVAYLLMKAQGALNIDSPSRMESLQLMELGTSVKQLSVELLPPRSVTILGKTTEKPAIVQLRPLFYFKSPVAIEKPLRSTHGISISG</sequence>